<name>A0A744BZU3_SALER</name>
<evidence type="ECO:0000313" key="2">
    <source>
        <dbReference type="EMBL" id="HAF2396327.1"/>
    </source>
</evidence>
<keyword evidence="1" id="KW-0175">Coiled coil</keyword>
<evidence type="ECO:0008006" key="3">
    <source>
        <dbReference type="Google" id="ProtNLM"/>
    </source>
</evidence>
<protein>
    <recommendedName>
        <fullName evidence="3">Lipoprotein</fullName>
    </recommendedName>
</protein>
<proteinExistence type="predicted"/>
<gene>
    <name evidence="2" type="ORF">G8N84_000697</name>
</gene>
<dbReference type="EMBL" id="DAAUQM010000001">
    <property type="protein sequence ID" value="HAF2396327.1"/>
    <property type="molecule type" value="Genomic_DNA"/>
</dbReference>
<dbReference type="PROSITE" id="PS51257">
    <property type="entry name" value="PROKAR_LIPOPROTEIN"/>
    <property type="match status" value="1"/>
</dbReference>
<organism evidence="2">
    <name type="scientific">Salmonella enterica</name>
    <name type="common">Salmonella choleraesuis</name>
    <dbReference type="NCBI Taxonomy" id="28901"/>
    <lineage>
        <taxon>Bacteria</taxon>
        <taxon>Pseudomonadati</taxon>
        <taxon>Pseudomonadota</taxon>
        <taxon>Gammaproteobacteria</taxon>
        <taxon>Enterobacterales</taxon>
        <taxon>Enterobacteriaceae</taxon>
        <taxon>Salmonella</taxon>
    </lineage>
</organism>
<reference evidence="2" key="1">
    <citation type="journal article" date="2018" name="Genome Biol.">
        <title>SKESA: strategic k-mer extension for scrupulous assemblies.</title>
        <authorList>
            <person name="Souvorov A."/>
            <person name="Agarwala R."/>
            <person name="Lipman D.J."/>
        </authorList>
    </citation>
    <scope>NUCLEOTIDE SEQUENCE</scope>
    <source>
        <strain evidence="2">MA.129 TIR-8</strain>
    </source>
</reference>
<feature type="coiled-coil region" evidence="1">
    <location>
        <begin position="102"/>
        <end position="135"/>
    </location>
</feature>
<sequence length="242" mass="27600">MKKLIPLLISFSVVGCVPYEQQTNLADGLLISGYTNERILNIINSNRTIKATRIDYTGGIIYGSDDFTERPAIATLSDGSYSRGFLQSTGRWSNSDIHITFVTEDERKAQKEKEEREQQKRIDDIKREAEEESNKRAKEFNTASIKRYPYEAELFCYNSRNFDLYMSSDCNFSITGTTGPSNLFDTQAPSTRIMLEKNYKLKVMMYTANPTINMRVNIISRSSGKVITSKDGNYFNSIFIAN</sequence>
<comment type="caution">
    <text evidence="2">The sequence shown here is derived from an EMBL/GenBank/DDBJ whole genome shotgun (WGS) entry which is preliminary data.</text>
</comment>
<reference evidence="2" key="2">
    <citation type="submission" date="2020-02" db="EMBL/GenBank/DDBJ databases">
        <authorList>
            <consortium name="NCBI Pathogen Detection Project"/>
        </authorList>
    </citation>
    <scope>NUCLEOTIDE SEQUENCE</scope>
    <source>
        <strain evidence="2">MA.129 TIR-8</strain>
    </source>
</reference>
<evidence type="ECO:0000256" key="1">
    <source>
        <dbReference type="SAM" id="Coils"/>
    </source>
</evidence>
<dbReference type="AlphaFoldDB" id="A0A744BZU3"/>
<accession>A0A744BZU3</accession>